<evidence type="ECO:0000256" key="5">
    <source>
        <dbReference type="ARBA" id="ARBA00022840"/>
    </source>
</evidence>
<comment type="caution">
    <text evidence="10">The sequence shown here is derived from an EMBL/GenBank/DDBJ whole genome shotgun (WGS) entry which is preliminary data.</text>
</comment>
<comment type="similarity">
    <text evidence="1 7">Belongs to the FGGY kinase family.</text>
</comment>
<dbReference type="SUPFAM" id="SSF53067">
    <property type="entry name" value="Actin-like ATPase domain"/>
    <property type="match status" value="2"/>
</dbReference>
<dbReference type="PIRSF" id="PIRSF000538">
    <property type="entry name" value="GlpK"/>
    <property type="match status" value="1"/>
</dbReference>
<dbReference type="InterPro" id="IPR018484">
    <property type="entry name" value="FGGY_N"/>
</dbReference>
<dbReference type="Gene3D" id="3.30.420.40">
    <property type="match status" value="2"/>
</dbReference>
<dbReference type="GO" id="GO:0016301">
    <property type="term" value="F:kinase activity"/>
    <property type="evidence" value="ECO:0007669"/>
    <property type="project" value="UniProtKB-KW"/>
</dbReference>
<keyword evidence="5" id="KW-0067">ATP-binding</keyword>
<dbReference type="EMBL" id="JAAAML010000002">
    <property type="protein sequence ID" value="MCO6409453.1"/>
    <property type="molecule type" value="Genomic_DNA"/>
</dbReference>
<name>A0ABT1CTG2_9HYPH</name>
<dbReference type="PANTHER" id="PTHR10196">
    <property type="entry name" value="SUGAR KINASE"/>
    <property type="match status" value="1"/>
</dbReference>
<evidence type="ECO:0000256" key="1">
    <source>
        <dbReference type="ARBA" id="ARBA00009156"/>
    </source>
</evidence>
<keyword evidence="2 7" id="KW-0808">Transferase</keyword>
<organism evidence="10 11">
    <name type="scientific">Hoeflea alexandrii</name>
    <dbReference type="NCBI Taxonomy" id="288436"/>
    <lineage>
        <taxon>Bacteria</taxon>
        <taxon>Pseudomonadati</taxon>
        <taxon>Pseudomonadota</taxon>
        <taxon>Alphaproteobacteria</taxon>
        <taxon>Hyphomicrobiales</taxon>
        <taxon>Rhizobiaceae</taxon>
        <taxon>Hoeflea</taxon>
    </lineage>
</organism>
<dbReference type="RefSeq" id="WP_252916290.1">
    <property type="nucleotide sequence ID" value="NZ_JAAAML010000002.1"/>
</dbReference>
<dbReference type="InterPro" id="IPR018483">
    <property type="entry name" value="Carb_kinase_FGGY_CS"/>
</dbReference>
<protein>
    <recommendedName>
        <fullName evidence="6">ATP:glycerol 3-phosphotransferase</fullName>
    </recommendedName>
</protein>
<gene>
    <name evidence="10" type="ORF">GTW23_14825</name>
</gene>
<feature type="domain" description="Carbohydrate kinase FGGY C-terminal" evidence="9">
    <location>
        <begin position="258"/>
        <end position="444"/>
    </location>
</feature>
<evidence type="ECO:0000256" key="3">
    <source>
        <dbReference type="ARBA" id="ARBA00022741"/>
    </source>
</evidence>
<dbReference type="InterPro" id="IPR018485">
    <property type="entry name" value="FGGY_C"/>
</dbReference>
<proteinExistence type="inferred from homology"/>
<dbReference type="InterPro" id="IPR043129">
    <property type="entry name" value="ATPase_NBD"/>
</dbReference>
<accession>A0ABT1CTG2</accession>
<dbReference type="Proteomes" id="UP001320715">
    <property type="component" value="Unassembled WGS sequence"/>
</dbReference>
<keyword evidence="11" id="KW-1185">Reference proteome</keyword>
<evidence type="ECO:0000259" key="8">
    <source>
        <dbReference type="Pfam" id="PF00370"/>
    </source>
</evidence>
<dbReference type="Pfam" id="PF02782">
    <property type="entry name" value="FGGY_C"/>
    <property type="match status" value="1"/>
</dbReference>
<evidence type="ECO:0000256" key="6">
    <source>
        <dbReference type="ARBA" id="ARBA00043149"/>
    </source>
</evidence>
<dbReference type="InterPro" id="IPR000577">
    <property type="entry name" value="Carb_kinase_FGGY"/>
</dbReference>
<evidence type="ECO:0000259" key="9">
    <source>
        <dbReference type="Pfam" id="PF02782"/>
    </source>
</evidence>
<keyword evidence="4 7" id="KW-0418">Kinase</keyword>
<keyword evidence="3" id="KW-0547">Nucleotide-binding</keyword>
<evidence type="ECO:0000256" key="7">
    <source>
        <dbReference type="RuleBase" id="RU003733"/>
    </source>
</evidence>
<dbReference type="Pfam" id="PF00370">
    <property type="entry name" value="FGGY_N"/>
    <property type="match status" value="1"/>
</dbReference>
<reference evidence="10 11" key="1">
    <citation type="submission" date="2020-01" db="EMBL/GenBank/DDBJ databases">
        <title>Genomes of bacteria type strains.</title>
        <authorList>
            <person name="Chen J."/>
            <person name="Zhu S."/>
            <person name="Yang J."/>
        </authorList>
    </citation>
    <scope>NUCLEOTIDE SEQUENCE [LARGE SCALE GENOMIC DNA]</scope>
    <source>
        <strain evidence="10 11">DSM 16655</strain>
    </source>
</reference>
<sequence>MLVLAIDQGTTNTKALVVDESGHIHAHASSPSTTDYPHPGWAEQSAIAIWDNTRSVIDATAAQMKGRSIDAIAISNQRETIVAWDAETGKPVGPAILWQCSRTAPECAALIAAGHNETVEAVTGLGINPMFPASKLAWMLKHRPEALRLLDQGRLRTGTVDSWLLWNLTAGATFATDHSNASRTQLFDTELLEWSGELAEIFGTPTSCLPTPRPSDSHFGGTAQDATSLPPGIPIMAMMGDSHAALYGHGVHKPGTVKATYGTGSSLMTLTSQRVTSSHGLSGTIAWTDTSGTAYALEGNILVSAQAAAFIAGLLGIGDAGKLSDLAQTVETAGGVTFVPALSGLGAPHWNDHATGTVSGMTHGTKPAHVARATFEAIALQISDVFEAMQSDVGERLVGLRTDGGASSNAFLMQLQSDLLQRPVESAVVEEVSALGAAAMAFRALGQEWLPDMRSKRYEPRMVPDSAKTIRAVWRDAVRRACS</sequence>
<dbReference type="PANTHER" id="PTHR10196:SF69">
    <property type="entry name" value="GLYCEROL KINASE"/>
    <property type="match status" value="1"/>
</dbReference>
<dbReference type="CDD" id="cd07769">
    <property type="entry name" value="ASKHA_NBD_FGGY_GK"/>
    <property type="match status" value="1"/>
</dbReference>
<evidence type="ECO:0000313" key="10">
    <source>
        <dbReference type="EMBL" id="MCO6409453.1"/>
    </source>
</evidence>
<evidence type="ECO:0000256" key="4">
    <source>
        <dbReference type="ARBA" id="ARBA00022777"/>
    </source>
</evidence>
<dbReference type="PROSITE" id="PS00933">
    <property type="entry name" value="FGGY_KINASES_1"/>
    <property type="match status" value="1"/>
</dbReference>
<evidence type="ECO:0000313" key="11">
    <source>
        <dbReference type="Proteomes" id="UP001320715"/>
    </source>
</evidence>
<dbReference type="PROSITE" id="PS00445">
    <property type="entry name" value="FGGY_KINASES_2"/>
    <property type="match status" value="1"/>
</dbReference>
<feature type="domain" description="Carbohydrate kinase FGGY N-terminal" evidence="8">
    <location>
        <begin position="3"/>
        <end position="248"/>
    </location>
</feature>
<evidence type="ECO:0000256" key="2">
    <source>
        <dbReference type="ARBA" id="ARBA00022679"/>
    </source>
</evidence>